<protein>
    <submittedName>
        <fullName evidence="2">Uncharacterized protein</fullName>
    </submittedName>
</protein>
<sequence>MSWDLVMALAQGFLTVFLLPTVLRSTSYVPRITSSATSVGLAVVSLALYNLGSPMGAAVAFIAALLWAFIFFKRGTEGGSS</sequence>
<keyword evidence="1" id="KW-0472">Membrane</keyword>
<gene>
    <name evidence="2" type="ORF">LCGC14_2898670</name>
</gene>
<dbReference type="AlphaFoldDB" id="A0A0F9ALA1"/>
<reference evidence="2" key="1">
    <citation type="journal article" date="2015" name="Nature">
        <title>Complex archaea that bridge the gap between prokaryotes and eukaryotes.</title>
        <authorList>
            <person name="Spang A."/>
            <person name="Saw J.H."/>
            <person name="Jorgensen S.L."/>
            <person name="Zaremba-Niedzwiedzka K."/>
            <person name="Martijn J."/>
            <person name="Lind A.E."/>
            <person name="van Eijk R."/>
            <person name="Schleper C."/>
            <person name="Guy L."/>
            <person name="Ettema T.J."/>
        </authorList>
    </citation>
    <scope>NUCLEOTIDE SEQUENCE</scope>
</reference>
<evidence type="ECO:0000256" key="1">
    <source>
        <dbReference type="SAM" id="Phobius"/>
    </source>
</evidence>
<keyword evidence="1" id="KW-1133">Transmembrane helix</keyword>
<organism evidence="2">
    <name type="scientific">marine sediment metagenome</name>
    <dbReference type="NCBI Taxonomy" id="412755"/>
    <lineage>
        <taxon>unclassified sequences</taxon>
        <taxon>metagenomes</taxon>
        <taxon>ecological metagenomes</taxon>
    </lineage>
</organism>
<evidence type="ECO:0000313" key="2">
    <source>
        <dbReference type="EMBL" id="KKK72956.1"/>
    </source>
</evidence>
<feature type="transmembrane region" description="Helical" evidence="1">
    <location>
        <begin position="48"/>
        <end position="72"/>
    </location>
</feature>
<name>A0A0F9ALA1_9ZZZZ</name>
<proteinExistence type="predicted"/>
<accession>A0A0F9ALA1</accession>
<dbReference type="EMBL" id="LAZR01057001">
    <property type="protein sequence ID" value="KKK72956.1"/>
    <property type="molecule type" value="Genomic_DNA"/>
</dbReference>
<keyword evidence="1" id="KW-0812">Transmembrane</keyword>
<comment type="caution">
    <text evidence="2">The sequence shown here is derived from an EMBL/GenBank/DDBJ whole genome shotgun (WGS) entry which is preliminary data.</text>
</comment>